<evidence type="ECO:0000259" key="1">
    <source>
        <dbReference type="Pfam" id="PF07735"/>
    </source>
</evidence>
<reference evidence="2" key="1">
    <citation type="submission" date="2007-07" db="EMBL/GenBank/DDBJ databases">
        <title>PCAP assembly of the Caenorhabditis remanei genome.</title>
        <authorList>
            <consortium name="The Caenorhabditis remanei Sequencing Consortium"/>
            <person name="Wilson R.K."/>
        </authorList>
    </citation>
    <scope>NUCLEOTIDE SEQUENCE [LARGE SCALE GENOMIC DNA]</scope>
    <source>
        <strain evidence="2">PB4641</strain>
    </source>
</reference>
<sequence length="334" mass="39623">MKPLKQLPILRLPFRAMEEVSKGMHAIINFSMISKRTRAVAKFMSFYSKYSIWLSVKISSLKICLYGTNKKIYCTYVMTSDKKMNGKIVEKGRYGYIERDVFNYSKDPVEEWKKLSEYIIEIFKVQTISCLVMQMDAFADRNIYIIDFLKTNVKSVDECFLYHWNEENNVAENFAYLLNNVTIDNKLASWVQIKPHDFNGKIPKNLRQLYIQNSQWVGYERLLEIDCKNVILRKNRVSDEQWNLFIKKWIAMETNQNLEYLELDYRAIEEFRALVMHDIPHEVVDEGAKRVLKIYRGQTEEISGGIDIRRIDGKTATFFAHREFQIYYFAMSVN</sequence>
<feature type="domain" description="Sdz-33 F-box" evidence="1">
    <location>
        <begin position="198"/>
        <end position="263"/>
    </location>
</feature>
<dbReference type="HOGENOM" id="CLU_028840_3_1_1"/>
<evidence type="ECO:0000313" key="3">
    <source>
        <dbReference type="Proteomes" id="UP000008281"/>
    </source>
</evidence>
<dbReference type="EMBL" id="DS269992">
    <property type="protein sequence ID" value="EFO90343.1"/>
    <property type="molecule type" value="Genomic_DNA"/>
</dbReference>
<dbReference type="PANTHER" id="PTHR21503">
    <property type="entry name" value="F-BOX-CONTAINING HYPOTHETICAL PROTEIN C.ELEGANS"/>
    <property type="match status" value="1"/>
</dbReference>
<organism evidence="3">
    <name type="scientific">Caenorhabditis remanei</name>
    <name type="common">Caenorhabditis vulgaris</name>
    <dbReference type="NCBI Taxonomy" id="31234"/>
    <lineage>
        <taxon>Eukaryota</taxon>
        <taxon>Metazoa</taxon>
        <taxon>Ecdysozoa</taxon>
        <taxon>Nematoda</taxon>
        <taxon>Chromadorea</taxon>
        <taxon>Rhabditida</taxon>
        <taxon>Rhabditina</taxon>
        <taxon>Rhabditomorpha</taxon>
        <taxon>Rhabditoidea</taxon>
        <taxon>Rhabditidae</taxon>
        <taxon>Peloderinae</taxon>
        <taxon>Caenorhabditis</taxon>
    </lineage>
</organism>
<protein>
    <recommendedName>
        <fullName evidence="1">Sdz-33 F-box domain-containing protein</fullName>
    </recommendedName>
</protein>
<proteinExistence type="predicted"/>
<accession>E3NSL7</accession>
<gene>
    <name evidence="2" type="ORF">CRE_21674</name>
</gene>
<name>E3NSL7_CAERE</name>
<dbReference type="InterPro" id="IPR012885">
    <property type="entry name" value="F-box_Sdz-33"/>
</dbReference>
<dbReference type="Proteomes" id="UP000008281">
    <property type="component" value="Unassembled WGS sequence"/>
</dbReference>
<dbReference type="PANTHER" id="PTHR21503:SF8">
    <property type="entry name" value="F-BOX ASSOCIATED DOMAIN-CONTAINING PROTEIN-RELATED"/>
    <property type="match status" value="1"/>
</dbReference>
<evidence type="ECO:0000313" key="2">
    <source>
        <dbReference type="EMBL" id="EFO90343.1"/>
    </source>
</evidence>
<keyword evidence="3" id="KW-1185">Reference proteome</keyword>
<dbReference type="Pfam" id="PF07735">
    <property type="entry name" value="FBA_2"/>
    <property type="match status" value="1"/>
</dbReference>
<dbReference type="AlphaFoldDB" id="E3NSL7"/>
<dbReference type="InParanoid" id="E3NSL7"/>